<keyword evidence="1" id="KW-0812">Transmembrane</keyword>
<reference evidence="2 3" key="1">
    <citation type="journal article" date="2020" name="ISME J.">
        <title>Enrichment and physiological characterization of a novel comammox Nitrospira indicates ammonium inhibition of complete nitrification.</title>
        <authorList>
            <person name="Sakoula D."/>
            <person name="Koch H."/>
            <person name="Frank J."/>
            <person name="Jetten M.S.M."/>
            <person name="van Kessel M.A.H.J."/>
            <person name="Lucker S."/>
        </authorList>
    </citation>
    <scope>NUCLEOTIDE SEQUENCE [LARGE SCALE GENOMIC DNA]</scope>
    <source>
        <strain evidence="2">Comreactor17</strain>
    </source>
</reference>
<accession>A0A7S8FDI7</accession>
<protein>
    <submittedName>
        <fullName evidence="2">Uncharacterized protein</fullName>
    </submittedName>
</protein>
<dbReference type="Proteomes" id="UP000593737">
    <property type="component" value="Chromosome"/>
</dbReference>
<organism evidence="2 3">
    <name type="scientific">Candidatus Nitrospira kreftii</name>
    <dbReference type="NCBI Taxonomy" id="2652173"/>
    <lineage>
        <taxon>Bacteria</taxon>
        <taxon>Pseudomonadati</taxon>
        <taxon>Nitrospirota</taxon>
        <taxon>Nitrospiria</taxon>
        <taxon>Nitrospirales</taxon>
        <taxon>Nitrospiraceae</taxon>
        <taxon>Nitrospira</taxon>
    </lineage>
</organism>
<dbReference type="EMBL" id="CP047423">
    <property type="protein sequence ID" value="QPD03821.1"/>
    <property type="molecule type" value="Genomic_DNA"/>
</dbReference>
<keyword evidence="1" id="KW-1133">Transmembrane helix</keyword>
<sequence>MISTGSRTGGGRRNYGPRWLFYVSSLFAFMEMSACTMVGALPFSGDSWKEEVLLHDGSKIIVERTVERGGRHEVGQKPPYKEQRLRFTMPRTTQTVTWEDHYSDDLGQANFLPMALDVVEGTPYLVVYPMGCLSYNKWGRPNPPYVVFHYHDKKWTRTPLQELPTDITTPNVLFSQPDVEVERFGKRVITADMIKGVIAGYKQPEFKTILRTPVKAGSEGSTANCEEMIHYKCGWINPQGTFGREYMDRTCK</sequence>
<evidence type="ECO:0000313" key="3">
    <source>
        <dbReference type="Proteomes" id="UP000593737"/>
    </source>
</evidence>
<name>A0A7S8FDI7_9BACT</name>
<dbReference type="KEGG" id="nkf:Nkreftii_001595"/>
<proteinExistence type="predicted"/>
<dbReference type="AlphaFoldDB" id="A0A7S8FDI7"/>
<evidence type="ECO:0000313" key="2">
    <source>
        <dbReference type="EMBL" id="QPD03821.1"/>
    </source>
</evidence>
<feature type="transmembrane region" description="Helical" evidence="1">
    <location>
        <begin position="20"/>
        <end position="43"/>
    </location>
</feature>
<keyword evidence="1" id="KW-0472">Membrane</keyword>
<gene>
    <name evidence="2" type="ORF">Nkreftii_001595</name>
</gene>
<evidence type="ECO:0000256" key="1">
    <source>
        <dbReference type="SAM" id="Phobius"/>
    </source>
</evidence>